<feature type="coiled-coil region" evidence="8">
    <location>
        <begin position="731"/>
        <end position="765"/>
    </location>
</feature>
<dbReference type="Pfam" id="PF12161">
    <property type="entry name" value="HsdM_N"/>
    <property type="match status" value="1"/>
</dbReference>
<comment type="similarity">
    <text evidence="1">Belongs to the N(4)/N(6)-methyltransferase family.</text>
</comment>
<gene>
    <name evidence="11" type="ORF">J2S45_000361</name>
</gene>
<keyword evidence="6" id="KW-0680">Restriction system</keyword>
<evidence type="ECO:0000256" key="1">
    <source>
        <dbReference type="ARBA" id="ARBA00006594"/>
    </source>
</evidence>
<dbReference type="InterPro" id="IPR002052">
    <property type="entry name" value="DNA_methylase_N6_adenine_CS"/>
</dbReference>
<proteinExistence type="inferred from homology"/>
<dbReference type="GO" id="GO:0032259">
    <property type="term" value="P:methylation"/>
    <property type="evidence" value="ECO:0007669"/>
    <property type="project" value="UniProtKB-KW"/>
</dbReference>
<dbReference type="Proteomes" id="UP001230145">
    <property type="component" value="Unassembled WGS sequence"/>
</dbReference>
<dbReference type="InterPro" id="IPR051537">
    <property type="entry name" value="DNA_Adenine_Mtase"/>
</dbReference>
<dbReference type="Pfam" id="PF02384">
    <property type="entry name" value="N6_Mtase"/>
    <property type="match status" value="1"/>
</dbReference>
<feature type="domain" description="N6 adenine-specific DNA methyltransferase N-terminal" evidence="10">
    <location>
        <begin position="6"/>
        <end position="122"/>
    </location>
</feature>
<keyword evidence="3 11" id="KW-0489">Methyltransferase</keyword>
<dbReference type="InterPro" id="IPR029063">
    <property type="entry name" value="SAM-dependent_MTases_sf"/>
</dbReference>
<feature type="domain" description="DNA methylase adenine-specific" evidence="9">
    <location>
        <begin position="159"/>
        <end position="477"/>
    </location>
</feature>
<keyword evidence="8" id="KW-0175">Coiled coil</keyword>
<dbReference type="InterPro" id="IPR022749">
    <property type="entry name" value="D12N6_MeTrfase_N"/>
</dbReference>
<evidence type="ECO:0000313" key="11">
    <source>
        <dbReference type="EMBL" id="MDP9831682.1"/>
    </source>
</evidence>
<evidence type="ECO:0000313" key="12">
    <source>
        <dbReference type="Proteomes" id="UP001230145"/>
    </source>
</evidence>
<evidence type="ECO:0000256" key="6">
    <source>
        <dbReference type="ARBA" id="ARBA00022747"/>
    </source>
</evidence>
<evidence type="ECO:0000256" key="5">
    <source>
        <dbReference type="ARBA" id="ARBA00022691"/>
    </source>
</evidence>
<keyword evidence="12" id="KW-1185">Reference proteome</keyword>
<name>A0ABT9PG46_9ACTO</name>
<evidence type="ECO:0000256" key="7">
    <source>
        <dbReference type="ARBA" id="ARBA00047942"/>
    </source>
</evidence>
<comment type="caution">
    <text evidence="11">The sequence shown here is derived from an EMBL/GenBank/DDBJ whole genome shotgun (WGS) entry which is preliminary data.</text>
</comment>
<evidence type="ECO:0000256" key="4">
    <source>
        <dbReference type="ARBA" id="ARBA00022679"/>
    </source>
</evidence>
<dbReference type="InterPro" id="IPR004546">
    <property type="entry name" value="Restrct_endonuc_T1M"/>
</dbReference>
<dbReference type="Gene3D" id="3.40.50.150">
    <property type="entry name" value="Vaccinia Virus protein VP39"/>
    <property type="match status" value="1"/>
</dbReference>
<dbReference type="RefSeq" id="WP_307634355.1">
    <property type="nucleotide sequence ID" value="NZ_JAUSQL010000001.1"/>
</dbReference>
<feature type="coiled-coil region" evidence="8">
    <location>
        <begin position="810"/>
        <end position="837"/>
    </location>
</feature>
<dbReference type="GO" id="GO:0009007">
    <property type="term" value="F:site-specific DNA-methyltransferase (adenine-specific) activity"/>
    <property type="evidence" value="ECO:0007669"/>
    <property type="project" value="UniProtKB-EC"/>
</dbReference>
<dbReference type="Gene3D" id="1.20.1260.30">
    <property type="match status" value="1"/>
</dbReference>
<comment type="catalytic activity">
    <reaction evidence="7">
        <text>a 2'-deoxyadenosine in DNA + S-adenosyl-L-methionine = an N(6)-methyl-2'-deoxyadenosine in DNA + S-adenosyl-L-homocysteine + H(+)</text>
        <dbReference type="Rhea" id="RHEA:15197"/>
        <dbReference type="Rhea" id="RHEA-COMP:12418"/>
        <dbReference type="Rhea" id="RHEA-COMP:12419"/>
        <dbReference type="ChEBI" id="CHEBI:15378"/>
        <dbReference type="ChEBI" id="CHEBI:57856"/>
        <dbReference type="ChEBI" id="CHEBI:59789"/>
        <dbReference type="ChEBI" id="CHEBI:90615"/>
        <dbReference type="ChEBI" id="CHEBI:90616"/>
        <dbReference type="EC" id="2.1.1.72"/>
    </reaction>
</comment>
<evidence type="ECO:0000256" key="8">
    <source>
        <dbReference type="SAM" id="Coils"/>
    </source>
</evidence>
<evidence type="ECO:0000256" key="3">
    <source>
        <dbReference type="ARBA" id="ARBA00022603"/>
    </source>
</evidence>
<evidence type="ECO:0000256" key="2">
    <source>
        <dbReference type="ARBA" id="ARBA00011900"/>
    </source>
</evidence>
<sequence length="858" mass="96529">MNKQELASRIWQSAKRMRSNIEANEYKDYILGFIFYKFLSEEQVAKLRNDGLDDLTLLTEDDTEIVEYTRDLCGYFISCDNLFETWLAKGNDFGIDDVRDALSAFSRNIDPARKKVFSGIFDTLQTGLSKLGTDARAQSKAARDLIYLIRDIPMGDKQDYDVLGFIYEYLISKFAANAGKKAGEFYTPHEVSLLMSEIVAWHLRGRENIEIYDPTSGSGSLLINIGAAVARRNGSRDNIKFFAQELKQNTYNLTRMNLVMRGILPDNIEVRNGDTLAADWPWFESDETREETYTPLFVDAVVSNPPYSQQWEPEDKDLDPRFANYGVAPKSKADYAFLLHDLFHLKPDGIMTIILPHGVLFRGGDEGKIRQNLLERGHIQAVIGLPANIFYGTGIPTIILVLRKVRSDRDVLIVDASKNFVKAGKQNMLRASDIQRITDAVTGRLEVERFSRLVSLEEIRANDYNLNIPRYVDSSEPAESWNLHALLFGGIPEDELDRLSAFWEAWPGVREKLFAVKEGGIDARDVDVEDVLARDDAVAAFRSTFGRAVGSFPARIKERLIDCRASVNMLAERGRFAAELQQSLTGIGLIDYYDAFQVLDDSWNVMSQDLEVIQTEGESKIMATAPNMVIRKKNGKDVEVQEGYVGRILPFELIQRKLLSAELDELDTMRGDASKVGEELVALVEVLPEDTPDDLLNEAKTAFARKGVVDYLKAVGIGSRAVPEDYPEESLERVVLQAKSLLEEKTRLDRKIKTATRELEDQTKERLESLSIEEALELLHEKWSVPLMDGLAGLAEAKVAECVTSVRELVKKYDSTFADVSREIAETERELSALLGDLTGDDADMEAIAELERLLGGE</sequence>
<evidence type="ECO:0000259" key="10">
    <source>
        <dbReference type="Pfam" id="PF12161"/>
    </source>
</evidence>
<protein>
    <recommendedName>
        <fullName evidence="2">site-specific DNA-methyltransferase (adenine-specific)</fullName>
        <ecNumber evidence="2">2.1.1.72</ecNumber>
    </recommendedName>
</protein>
<keyword evidence="5" id="KW-0949">S-adenosyl-L-methionine</keyword>
<evidence type="ECO:0000259" key="9">
    <source>
        <dbReference type="Pfam" id="PF02384"/>
    </source>
</evidence>
<dbReference type="PANTHER" id="PTHR42933">
    <property type="entry name" value="SLR6095 PROTEIN"/>
    <property type="match status" value="1"/>
</dbReference>
<dbReference type="InterPro" id="IPR003356">
    <property type="entry name" value="DNA_methylase_A-5"/>
</dbReference>
<dbReference type="EC" id="2.1.1.72" evidence="2"/>
<dbReference type="PANTHER" id="PTHR42933:SF1">
    <property type="entry name" value="SITE-SPECIFIC DNA-METHYLTRANSFERASE (ADENINE-SPECIFIC)"/>
    <property type="match status" value="1"/>
</dbReference>
<organism evidence="11 12">
    <name type="scientific">Trueperella abortisuis</name>
    <dbReference type="NCBI Taxonomy" id="445930"/>
    <lineage>
        <taxon>Bacteria</taxon>
        <taxon>Bacillati</taxon>
        <taxon>Actinomycetota</taxon>
        <taxon>Actinomycetes</taxon>
        <taxon>Actinomycetales</taxon>
        <taxon>Actinomycetaceae</taxon>
        <taxon>Trueperella</taxon>
    </lineage>
</organism>
<dbReference type="NCBIfam" id="TIGR00497">
    <property type="entry name" value="hsdM"/>
    <property type="match status" value="1"/>
</dbReference>
<dbReference type="EMBL" id="JAUSQL010000001">
    <property type="protein sequence ID" value="MDP9831682.1"/>
    <property type="molecule type" value="Genomic_DNA"/>
</dbReference>
<reference evidence="11 12" key="1">
    <citation type="submission" date="2023-07" db="EMBL/GenBank/DDBJ databases">
        <title>Sequencing the genomes of 1000 actinobacteria strains.</title>
        <authorList>
            <person name="Klenk H.-P."/>
        </authorList>
    </citation>
    <scope>NUCLEOTIDE SEQUENCE [LARGE SCALE GENOMIC DNA]</scope>
    <source>
        <strain evidence="11 12">DSM 19515</strain>
    </source>
</reference>
<dbReference type="PROSITE" id="PS00092">
    <property type="entry name" value="N6_MTASE"/>
    <property type="match status" value="1"/>
</dbReference>
<accession>A0ABT9PG46</accession>
<keyword evidence="4 11" id="KW-0808">Transferase</keyword>
<dbReference type="SUPFAM" id="SSF53335">
    <property type="entry name" value="S-adenosyl-L-methionine-dependent methyltransferases"/>
    <property type="match status" value="1"/>
</dbReference>
<dbReference type="PRINTS" id="PR00507">
    <property type="entry name" value="N12N6MTFRASE"/>
</dbReference>
<dbReference type="InterPro" id="IPR038333">
    <property type="entry name" value="T1MK-like_N_sf"/>
</dbReference>